<comment type="catalytic activity">
    <reaction evidence="1">
        <text>Endonucleolytic cleavage to 5'-phosphomonoester.</text>
        <dbReference type="EC" id="3.1.26.4"/>
    </reaction>
</comment>
<dbReference type="CDD" id="cd09280">
    <property type="entry name" value="RNase_HI_eukaryote_like"/>
    <property type="match status" value="1"/>
</dbReference>
<dbReference type="PANTHER" id="PTHR10642">
    <property type="entry name" value="RIBONUCLEASE H1"/>
    <property type="match status" value="1"/>
</dbReference>
<dbReference type="EC" id="3.1.26.4" evidence="3"/>
<evidence type="ECO:0000313" key="10">
    <source>
        <dbReference type="Proteomes" id="UP000009022"/>
    </source>
</evidence>
<dbReference type="EMBL" id="DS985249">
    <property type="protein sequence ID" value="EDV22557.1"/>
    <property type="molecule type" value="Genomic_DNA"/>
</dbReference>
<dbReference type="InterPro" id="IPR036397">
    <property type="entry name" value="RNaseH_sf"/>
</dbReference>
<evidence type="ECO:0000313" key="9">
    <source>
        <dbReference type="EMBL" id="EDV22557.1"/>
    </source>
</evidence>
<gene>
    <name evidence="9" type="ORF">TRIADDRAFT_28584</name>
</gene>
<dbReference type="InterPro" id="IPR050092">
    <property type="entry name" value="RNase_H"/>
</dbReference>
<evidence type="ECO:0000256" key="2">
    <source>
        <dbReference type="ARBA" id="ARBA00005300"/>
    </source>
</evidence>
<reference evidence="9 10" key="1">
    <citation type="journal article" date="2008" name="Nature">
        <title>The Trichoplax genome and the nature of placozoans.</title>
        <authorList>
            <person name="Srivastava M."/>
            <person name="Begovic E."/>
            <person name="Chapman J."/>
            <person name="Putnam N.H."/>
            <person name="Hellsten U."/>
            <person name="Kawashima T."/>
            <person name="Kuo A."/>
            <person name="Mitros T."/>
            <person name="Salamov A."/>
            <person name="Carpenter M.L."/>
            <person name="Signorovitch A.Y."/>
            <person name="Moreno M.A."/>
            <person name="Kamm K."/>
            <person name="Grimwood J."/>
            <person name="Schmutz J."/>
            <person name="Shapiro H."/>
            <person name="Grigoriev I.V."/>
            <person name="Buss L.W."/>
            <person name="Schierwater B."/>
            <person name="Dellaporta S.L."/>
            <person name="Rokhsar D.S."/>
        </authorList>
    </citation>
    <scope>NUCLEOTIDE SEQUENCE [LARGE SCALE GENOMIC DNA]</scope>
    <source>
        <strain evidence="9 10">Grell-BS-1999</strain>
    </source>
</reference>
<dbReference type="GO" id="GO:0043137">
    <property type="term" value="P:DNA replication, removal of RNA primer"/>
    <property type="evidence" value="ECO:0000318"/>
    <property type="project" value="GO_Central"/>
</dbReference>
<dbReference type="InterPro" id="IPR002156">
    <property type="entry name" value="RNaseH_domain"/>
</dbReference>
<organism evidence="9 10">
    <name type="scientific">Trichoplax adhaerens</name>
    <name type="common">Trichoplax reptans</name>
    <dbReference type="NCBI Taxonomy" id="10228"/>
    <lineage>
        <taxon>Eukaryota</taxon>
        <taxon>Metazoa</taxon>
        <taxon>Placozoa</taxon>
        <taxon>Uniplacotomia</taxon>
        <taxon>Trichoplacea</taxon>
        <taxon>Trichoplacidae</taxon>
        <taxon>Trichoplax</taxon>
    </lineage>
</organism>
<dbReference type="STRING" id="10228.B3S3Z5"/>
<dbReference type="HOGENOM" id="CLU_030894_4_4_1"/>
<keyword evidence="7" id="KW-0378">Hydrolase</keyword>
<dbReference type="OrthoDB" id="407198at2759"/>
<comment type="similarity">
    <text evidence="2">Belongs to the RNase H family.</text>
</comment>
<dbReference type="PhylomeDB" id="B3S3Z5"/>
<keyword evidence="10" id="KW-1185">Reference proteome</keyword>
<evidence type="ECO:0000256" key="1">
    <source>
        <dbReference type="ARBA" id="ARBA00000077"/>
    </source>
</evidence>
<dbReference type="Pfam" id="PF00075">
    <property type="entry name" value="RNase_H"/>
    <property type="match status" value="1"/>
</dbReference>
<proteinExistence type="inferred from homology"/>
<dbReference type="GO" id="GO:0046872">
    <property type="term" value="F:metal ion binding"/>
    <property type="evidence" value="ECO:0007669"/>
    <property type="project" value="UniProtKB-KW"/>
</dbReference>
<dbReference type="FunCoup" id="B3S3Z5">
    <property type="interactions" value="1491"/>
</dbReference>
<evidence type="ECO:0000256" key="6">
    <source>
        <dbReference type="ARBA" id="ARBA00022759"/>
    </source>
</evidence>
<dbReference type="InterPro" id="IPR012337">
    <property type="entry name" value="RNaseH-like_sf"/>
</dbReference>
<dbReference type="GO" id="GO:0003676">
    <property type="term" value="F:nucleic acid binding"/>
    <property type="evidence" value="ECO:0007669"/>
    <property type="project" value="InterPro"/>
</dbReference>
<dbReference type="Proteomes" id="UP000009022">
    <property type="component" value="Unassembled WGS sequence"/>
</dbReference>
<dbReference type="GeneID" id="6756122"/>
<dbReference type="PROSITE" id="PS50879">
    <property type="entry name" value="RNASE_H_1"/>
    <property type="match status" value="1"/>
</dbReference>
<keyword evidence="5" id="KW-0479">Metal-binding</keyword>
<dbReference type="InParanoid" id="B3S3Z5"/>
<dbReference type="GO" id="GO:0004523">
    <property type="term" value="F:RNA-DNA hybrid ribonuclease activity"/>
    <property type="evidence" value="ECO:0000318"/>
    <property type="project" value="GO_Central"/>
</dbReference>
<name>B3S3Z5_TRIAD</name>
<dbReference type="OMA" id="GWAAVIQ"/>
<dbReference type="RefSeq" id="XP_002115101.1">
    <property type="nucleotide sequence ID" value="XM_002115065.1"/>
</dbReference>
<dbReference type="KEGG" id="tad:TRIADDRAFT_28584"/>
<dbReference type="AlphaFoldDB" id="B3S3Z5"/>
<dbReference type="CTD" id="6756122"/>
<evidence type="ECO:0000256" key="7">
    <source>
        <dbReference type="ARBA" id="ARBA00022801"/>
    </source>
</evidence>
<dbReference type="PANTHER" id="PTHR10642:SF26">
    <property type="entry name" value="RIBONUCLEASE H1"/>
    <property type="match status" value="1"/>
</dbReference>
<dbReference type="SUPFAM" id="SSF53098">
    <property type="entry name" value="Ribonuclease H-like"/>
    <property type="match status" value="1"/>
</dbReference>
<dbReference type="eggNOG" id="KOG3752">
    <property type="taxonomic scope" value="Eukaryota"/>
</dbReference>
<evidence type="ECO:0000256" key="5">
    <source>
        <dbReference type="ARBA" id="ARBA00022723"/>
    </source>
</evidence>
<sequence length="173" mass="19124">MTQDLGVKKRITDEVVGPAVASSSSSSNIVYCDGCCFNNGFQNARAGIGIYWSYPNLSSVSERLSGKQTNQRAELVAACKALESASDHNLETIEIRTDSMYTINVVTNWINKWKRNEWKTSSGDEVKNKEDIVKLDHLNSQLRVKWTHIRSHAGDVGNEMADKLAKAGAQAEC</sequence>
<keyword evidence="4" id="KW-0540">Nuclease</keyword>
<feature type="domain" description="RNase H type-1" evidence="8">
    <location>
        <begin position="24"/>
        <end position="170"/>
    </location>
</feature>
<evidence type="ECO:0000256" key="4">
    <source>
        <dbReference type="ARBA" id="ARBA00022722"/>
    </source>
</evidence>
<protein>
    <recommendedName>
        <fullName evidence="3">ribonuclease H</fullName>
        <ecNumber evidence="3">3.1.26.4</ecNumber>
    </recommendedName>
</protein>
<accession>B3S3Z5</accession>
<evidence type="ECO:0000256" key="3">
    <source>
        <dbReference type="ARBA" id="ARBA00012180"/>
    </source>
</evidence>
<dbReference type="Gene3D" id="3.30.420.10">
    <property type="entry name" value="Ribonuclease H-like superfamily/Ribonuclease H"/>
    <property type="match status" value="1"/>
</dbReference>
<evidence type="ECO:0000259" key="8">
    <source>
        <dbReference type="PROSITE" id="PS50879"/>
    </source>
</evidence>
<dbReference type="FunFam" id="3.30.420.10:FF:000115">
    <property type="entry name" value="Ribonuclease H"/>
    <property type="match status" value="1"/>
</dbReference>
<keyword evidence="6" id="KW-0255">Endonuclease</keyword>